<comment type="caution">
    <text evidence="2">The sequence shown here is derived from an EMBL/GenBank/DDBJ whole genome shotgun (WGS) entry which is preliminary data.</text>
</comment>
<gene>
    <name evidence="2" type="ORF">GGX14DRAFT_393682</name>
</gene>
<accession>A0AAD6VG20</accession>
<dbReference type="EMBL" id="JARJCW010000024">
    <property type="protein sequence ID" value="KAJ7212054.1"/>
    <property type="molecule type" value="Genomic_DNA"/>
</dbReference>
<protein>
    <submittedName>
        <fullName evidence="2">Uncharacterized protein</fullName>
    </submittedName>
</protein>
<feature type="region of interest" description="Disordered" evidence="1">
    <location>
        <begin position="60"/>
        <end position="124"/>
    </location>
</feature>
<evidence type="ECO:0000313" key="2">
    <source>
        <dbReference type="EMBL" id="KAJ7212054.1"/>
    </source>
</evidence>
<dbReference type="AlphaFoldDB" id="A0AAD6VG20"/>
<proteinExistence type="predicted"/>
<dbReference type="Proteomes" id="UP001219525">
    <property type="component" value="Unassembled WGS sequence"/>
</dbReference>
<evidence type="ECO:0000313" key="3">
    <source>
        <dbReference type="Proteomes" id="UP001219525"/>
    </source>
</evidence>
<name>A0AAD6VG20_9AGAR</name>
<feature type="compositionally biased region" description="Basic and acidic residues" evidence="1">
    <location>
        <begin position="108"/>
        <end position="124"/>
    </location>
</feature>
<evidence type="ECO:0000256" key="1">
    <source>
        <dbReference type="SAM" id="MobiDB-lite"/>
    </source>
</evidence>
<sequence length="448" mass="48534">MHVAQISRYYAGMDDLSAFTCMATYGSIACSLVTDAFMWSESERAELSSALADANNERWNTVGKGGKIERTGGMASGRRSGNGNDEGGDGGRRGGRKGGRGGGRGGRGRGDQDISPEERPEGKRFKEATHFILQVPAFTTPPKGDSFCVPTIEDMISRYFANLTIPGGLLRYDPDEDDEGMGDKTQRTLIHGTRNSDLPKFMINGICPLGGPNTLYQGPAFYTTTHAEYPVALLIFNISPPVIHGNRRIDNHPMFSCLWFQTHSKEDNDLLIKPNREGTTVNIPQFPYLPAGTQPTQVAAGTEAGWLYLSSCVDARLRQHNLKLDLLSMGMIGKQQLCISLVEKHFVPPAVELEPSVEPVEPVSAAELLPEPSPYPPELTTALSSSQIVPSVTDVSAESVETIRPYDAAPEATFPVASDTGIFLLPAASDAQRPKKEDVGSDWSEDDA</sequence>
<organism evidence="2 3">
    <name type="scientific">Mycena pura</name>
    <dbReference type="NCBI Taxonomy" id="153505"/>
    <lineage>
        <taxon>Eukaryota</taxon>
        <taxon>Fungi</taxon>
        <taxon>Dikarya</taxon>
        <taxon>Basidiomycota</taxon>
        <taxon>Agaricomycotina</taxon>
        <taxon>Agaricomycetes</taxon>
        <taxon>Agaricomycetidae</taxon>
        <taxon>Agaricales</taxon>
        <taxon>Marasmiineae</taxon>
        <taxon>Mycenaceae</taxon>
        <taxon>Mycena</taxon>
    </lineage>
</organism>
<keyword evidence="3" id="KW-1185">Reference proteome</keyword>
<reference evidence="2" key="1">
    <citation type="submission" date="2023-03" db="EMBL/GenBank/DDBJ databases">
        <title>Massive genome expansion in bonnet fungi (Mycena s.s.) driven by repeated elements and novel gene families across ecological guilds.</title>
        <authorList>
            <consortium name="Lawrence Berkeley National Laboratory"/>
            <person name="Harder C.B."/>
            <person name="Miyauchi S."/>
            <person name="Viragh M."/>
            <person name="Kuo A."/>
            <person name="Thoen E."/>
            <person name="Andreopoulos B."/>
            <person name="Lu D."/>
            <person name="Skrede I."/>
            <person name="Drula E."/>
            <person name="Henrissat B."/>
            <person name="Morin E."/>
            <person name="Kohler A."/>
            <person name="Barry K."/>
            <person name="LaButti K."/>
            <person name="Morin E."/>
            <person name="Salamov A."/>
            <person name="Lipzen A."/>
            <person name="Mereny Z."/>
            <person name="Hegedus B."/>
            <person name="Baldrian P."/>
            <person name="Stursova M."/>
            <person name="Weitz H."/>
            <person name="Taylor A."/>
            <person name="Grigoriev I.V."/>
            <person name="Nagy L.G."/>
            <person name="Martin F."/>
            <person name="Kauserud H."/>
        </authorList>
    </citation>
    <scope>NUCLEOTIDE SEQUENCE</scope>
    <source>
        <strain evidence="2">9144</strain>
    </source>
</reference>
<feature type="region of interest" description="Disordered" evidence="1">
    <location>
        <begin position="427"/>
        <end position="448"/>
    </location>
</feature>